<proteinExistence type="predicted"/>
<feature type="region of interest" description="Disordered" evidence="1">
    <location>
        <begin position="93"/>
        <end position="117"/>
    </location>
</feature>
<feature type="region of interest" description="Disordered" evidence="1">
    <location>
        <begin position="1"/>
        <end position="68"/>
    </location>
</feature>
<name>A0AAW2Q3Q6_9LAMI</name>
<organism evidence="2">
    <name type="scientific">Sesamum calycinum</name>
    <dbReference type="NCBI Taxonomy" id="2727403"/>
    <lineage>
        <taxon>Eukaryota</taxon>
        <taxon>Viridiplantae</taxon>
        <taxon>Streptophyta</taxon>
        <taxon>Embryophyta</taxon>
        <taxon>Tracheophyta</taxon>
        <taxon>Spermatophyta</taxon>
        <taxon>Magnoliopsida</taxon>
        <taxon>eudicotyledons</taxon>
        <taxon>Gunneridae</taxon>
        <taxon>Pentapetalae</taxon>
        <taxon>asterids</taxon>
        <taxon>lamiids</taxon>
        <taxon>Lamiales</taxon>
        <taxon>Pedaliaceae</taxon>
        <taxon>Sesamum</taxon>
    </lineage>
</organism>
<protein>
    <submittedName>
        <fullName evidence="2">Uncharacterized protein</fullName>
    </submittedName>
</protein>
<sequence>MEAPPPPPPPTIQFPVSLSSASHDHDHDHDHDPADNPNGQRKVVDEMDFFSDKKQGGGGGGDAGDANATAHLTGLNSVLDFKVNTGLHLLTTANTGSDESILDDRISSNSEDKRSKN</sequence>
<feature type="compositionally biased region" description="Basic and acidic residues" evidence="1">
    <location>
        <begin position="22"/>
        <end position="34"/>
    </location>
</feature>
<evidence type="ECO:0000313" key="3">
    <source>
        <dbReference type="EMBL" id="KAL0362376.1"/>
    </source>
</evidence>
<evidence type="ECO:0000256" key="1">
    <source>
        <dbReference type="SAM" id="MobiDB-lite"/>
    </source>
</evidence>
<accession>A0AAW2Q3Q6</accession>
<gene>
    <name evidence="2" type="ORF">Scaly_1192600</name>
    <name evidence="3" type="ORF">Scaly_1192800</name>
</gene>
<comment type="caution">
    <text evidence="2">The sequence shown here is derived from an EMBL/GenBank/DDBJ whole genome shotgun (WGS) entry which is preliminary data.</text>
</comment>
<reference evidence="2" key="2">
    <citation type="journal article" date="2024" name="Plant">
        <title>Genomic evolution and insights into agronomic trait innovations of Sesamum species.</title>
        <authorList>
            <person name="Miao H."/>
            <person name="Wang L."/>
            <person name="Qu L."/>
            <person name="Liu H."/>
            <person name="Sun Y."/>
            <person name="Le M."/>
            <person name="Wang Q."/>
            <person name="Wei S."/>
            <person name="Zheng Y."/>
            <person name="Lin W."/>
            <person name="Duan Y."/>
            <person name="Cao H."/>
            <person name="Xiong S."/>
            <person name="Wang X."/>
            <person name="Wei L."/>
            <person name="Li C."/>
            <person name="Ma Q."/>
            <person name="Ju M."/>
            <person name="Zhao R."/>
            <person name="Li G."/>
            <person name="Mu C."/>
            <person name="Tian Q."/>
            <person name="Mei H."/>
            <person name="Zhang T."/>
            <person name="Gao T."/>
            <person name="Zhang H."/>
        </authorList>
    </citation>
    <scope>NUCLEOTIDE SEQUENCE</scope>
    <source>
        <strain evidence="2">KEN8</strain>
    </source>
</reference>
<dbReference type="EMBL" id="JACGWM010000007">
    <property type="protein sequence ID" value="KAL0362376.1"/>
    <property type="molecule type" value="Genomic_DNA"/>
</dbReference>
<dbReference type="AlphaFoldDB" id="A0AAW2Q3Q6"/>
<feature type="compositionally biased region" description="Basic and acidic residues" evidence="1">
    <location>
        <begin position="42"/>
        <end position="55"/>
    </location>
</feature>
<feature type="compositionally biased region" description="Basic and acidic residues" evidence="1">
    <location>
        <begin position="102"/>
        <end position="117"/>
    </location>
</feature>
<reference evidence="2" key="1">
    <citation type="submission" date="2020-06" db="EMBL/GenBank/DDBJ databases">
        <authorList>
            <person name="Li T."/>
            <person name="Hu X."/>
            <person name="Zhang T."/>
            <person name="Song X."/>
            <person name="Zhang H."/>
            <person name="Dai N."/>
            <person name="Sheng W."/>
            <person name="Hou X."/>
            <person name="Wei L."/>
        </authorList>
    </citation>
    <scope>NUCLEOTIDE SEQUENCE</scope>
    <source>
        <strain evidence="2">KEN8</strain>
        <tissue evidence="2">Leaf</tissue>
    </source>
</reference>
<feature type="compositionally biased region" description="Pro residues" evidence="1">
    <location>
        <begin position="1"/>
        <end position="12"/>
    </location>
</feature>
<evidence type="ECO:0000313" key="2">
    <source>
        <dbReference type="EMBL" id="KAL0362374.1"/>
    </source>
</evidence>
<dbReference type="EMBL" id="JACGWM010000007">
    <property type="protein sequence ID" value="KAL0362374.1"/>
    <property type="molecule type" value="Genomic_DNA"/>
</dbReference>